<dbReference type="Proteomes" id="UP000198362">
    <property type="component" value="Unassembled WGS sequence"/>
</dbReference>
<gene>
    <name evidence="2" type="ORF">SAMN05421812_107233</name>
</gene>
<keyword evidence="1" id="KW-0472">Membrane</keyword>
<dbReference type="EMBL" id="FZPH01000007">
    <property type="protein sequence ID" value="SNT49647.1"/>
    <property type="molecule type" value="Genomic_DNA"/>
</dbReference>
<accession>A0A239N3N8</accession>
<feature type="transmembrane region" description="Helical" evidence="1">
    <location>
        <begin position="30"/>
        <end position="51"/>
    </location>
</feature>
<name>A0A239N3N8_9ACTN</name>
<protein>
    <submittedName>
        <fullName evidence="2">Uncharacterized protein</fullName>
    </submittedName>
</protein>
<evidence type="ECO:0000313" key="3">
    <source>
        <dbReference type="Proteomes" id="UP000198362"/>
    </source>
</evidence>
<dbReference type="AlphaFoldDB" id="A0A239N3N8"/>
<reference evidence="2 3" key="1">
    <citation type="submission" date="2017-06" db="EMBL/GenBank/DDBJ databases">
        <authorList>
            <person name="Kim H.J."/>
            <person name="Triplett B.A."/>
        </authorList>
    </citation>
    <scope>NUCLEOTIDE SEQUENCE [LARGE SCALE GENOMIC DNA]</scope>
    <source>
        <strain evidence="2 3">CGMCC 4.5593</strain>
    </source>
</reference>
<keyword evidence="1" id="KW-0812">Transmembrane</keyword>
<evidence type="ECO:0000256" key="1">
    <source>
        <dbReference type="SAM" id="Phobius"/>
    </source>
</evidence>
<keyword evidence="1" id="KW-1133">Transmembrane helix</keyword>
<keyword evidence="3" id="KW-1185">Reference proteome</keyword>
<proteinExistence type="predicted"/>
<evidence type="ECO:0000313" key="2">
    <source>
        <dbReference type="EMBL" id="SNT49647.1"/>
    </source>
</evidence>
<organism evidence="2 3">
    <name type="scientific">Asanoa hainanensis</name>
    <dbReference type="NCBI Taxonomy" id="560556"/>
    <lineage>
        <taxon>Bacteria</taxon>
        <taxon>Bacillati</taxon>
        <taxon>Actinomycetota</taxon>
        <taxon>Actinomycetes</taxon>
        <taxon>Micromonosporales</taxon>
        <taxon>Micromonosporaceae</taxon>
        <taxon>Asanoa</taxon>
    </lineage>
</organism>
<sequence>MTSSTRRRNLLDLTSQEWSRPERRRRSRKAWLVAVGGLALSGLGFALLLAARADPEGFRSDAGR</sequence>